<dbReference type="AlphaFoldDB" id="A0A1C7MSC3"/>
<feature type="domain" description="Iminophenyl-pyruvate dimer synthase" evidence="1">
    <location>
        <begin position="29"/>
        <end position="232"/>
    </location>
</feature>
<gene>
    <name evidence="2" type="ORF">A0H81_00194</name>
</gene>
<dbReference type="InterPro" id="IPR026820">
    <property type="entry name" value="VioB/RebD_dom"/>
</dbReference>
<reference evidence="2 3" key="1">
    <citation type="submission" date="2016-03" db="EMBL/GenBank/DDBJ databases">
        <title>Whole genome sequencing of Grifola frondosa 9006-11.</title>
        <authorList>
            <person name="Min B."/>
            <person name="Park H."/>
            <person name="Kim J.-G."/>
            <person name="Cho H."/>
            <person name="Oh Y.-L."/>
            <person name="Kong W.-S."/>
            <person name="Choi I.-G."/>
        </authorList>
    </citation>
    <scope>NUCLEOTIDE SEQUENCE [LARGE SCALE GENOMIC DNA]</scope>
    <source>
        <strain evidence="2 3">9006-11</strain>
    </source>
</reference>
<dbReference type="PANTHER" id="PTHR34400">
    <property type="match status" value="1"/>
</dbReference>
<accession>A0A1C7MSC3</accession>
<keyword evidence="3" id="KW-1185">Reference proteome</keyword>
<name>A0A1C7MSC3_GRIFR</name>
<dbReference type="PANTHER" id="PTHR34400:SF4">
    <property type="entry name" value="MEMBRANE PROTEIN"/>
    <property type="match status" value="1"/>
</dbReference>
<organism evidence="2 3">
    <name type="scientific">Grifola frondosa</name>
    <name type="common">Maitake</name>
    <name type="synonym">Polyporus frondosus</name>
    <dbReference type="NCBI Taxonomy" id="5627"/>
    <lineage>
        <taxon>Eukaryota</taxon>
        <taxon>Fungi</taxon>
        <taxon>Dikarya</taxon>
        <taxon>Basidiomycota</taxon>
        <taxon>Agaricomycotina</taxon>
        <taxon>Agaricomycetes</taxon>
        <taxon>Polyporales</taxon>
        <taxon>Grifolaceae</taxon>
        <taxon>Grifola</taxon>
    </lineage>
</organism>
<evidence type="ECO:0000313" key="2">
    <source>
        <dbReference type="EMBL" id="OBZ79329.1"/>
    </source>
</evidence>
<dbReference type="EMBL" id="LUGG01000001">
    <property type="protein sequence ID" value="OBZ79329.1"/>
    <property type="molecule type" value="Genomic_DNA"/>
</dbReference>
<evidence type="ECO:0000259" key="1">
    <source>
        <dbReference type="Pfam" id="PF12902"/>
    </source>
</evidence>
<dbReference type="STRING" id="5627.A0A1C7MSC3"/>
<dbReference type="OMA" id="YFCALYS"/>
<dbReference type="Pfam" id="PF12902">
    <property type="entry name" value="Ferritin-like"/>
    <property type="match status" value="1"/>
</dbReference>
<dbReference type="Proteomes" id="UP000092993">
    <property type="component" value="Unassembled WGS sequence"/>
</dbReference>
<dbReference type="InterPro" id="IPR012347">
    <property type="entry name" value="Ferritin-like"/>
</dbReference>
<proteinExistence type="predicted"/>
<comment type="caution">
    <text evidence="2">The sequence shown here is derived from an EMBL/GenBank/DDBJ whole genome shotgun (WGS) entry which is preliminary data.</text>
</comment>
<sequence>MPSPESYPIFAPAPGPPQKWTKDVLIQHMQSAMQVELSTIPLYICALNSIIPDNGGPSSNARVSILAVVEQEMLHLSLAGNMLRALGGKQALYDKGFMPTYPSKILYDEIDMQLRAADKKNIENFLKLEAPYKPPVETSHMMFKVNLLPGYRSIGMFYEHVETGIKELWKDNKYLFKDNHDKQFSGADFFNTQMVVIQDERTALRALKTIVDQGEGSIGVPDSHYATFVGLYSERKKWTCYEYIDEPTTDKYKSDPLIYQLSLAFDASYCYLLQVIDRLWLEQNPTVRKHLMRTIHRVMLDITPPLGNLLVPAELSGQASRALL</sequence>
<dbReference type="OrthoDB" id="3143730at2759"/>
<protein>
    <recommendedName>
        <fullName evidence="1">Iminophenyl-pyruvate dimer synthase domain-containing protein</fullName>
    </recommendedName>
</protein>
<evidence type="ECO:0000313" key="3">
    <source>
        <dbReference type="Proteomes" id="UP000092993"/>
    </source>
</evidence>
<dbReference type="Gene3D" id="1.20.1260.10">
    <property type="match status" value="1"/>
</dbReference>